<evidence type="ECO:0000313" key="2">
    <source>
        <dbReference type="EMBL" id="MFD0800590.1"/>
    </source>
</evidence>
<protein>
    <submittedName>
        <fullName evidence="2">Uncharacterized protein</fullName>
    </submittedName>
</protein>
<sequence length="94" mass="10294">MCDGYGVAPKVRGSGEYIDRFPMVEWAGAEAGNQASHWAPPNNGFRAVAMDRHELPRVFDGARRVSGQTVGQRDRIPPLNGEGWPDERFGAEPA</sequence>
<organism evidence="2 3">
    <name type="scientific">Streptomonospora algeriensis</name>
    <dbReference type="NCBI Taxonomy" id="995084"/>
    <lineage>
        <taxon>Bacteria</taxon>
        <taxon>Bacillati</taxon>
        <taxon>Actinomycetota</taxon>
        <taxon>Actinomycetes</taxon>
        <taxon>Streptosporangiales</taxon>
        <taxon>Nocardiopsidaceae</taxon>
        <taxon>Streptomonospora</taxon>
    </lineage>
</organism>
<reference evidence="3" key="1">
    <citation type="journal article" date="2019" name="Int. J. Syst. Evol. Microbiol.">
        <title>The Global Catalogue of Microorganisms (GCM) 10K type strain sequencing project: providing services to taxonomists for standard genome sequencing and annotation.</title>
        <authorList>
            <consortium name="The Broad Institute Genomics Platform"/>
            <consortium name="The Broad Institute Genome Sequencing Center for Infectious Disease"/>
            <person name="Wu L."/>
            <person name="Ma J."/>
        </authorList>
    </citation>
    <scope>NUCLEOTIDE SEQUENCE [LARGE SCALE GENOMIC DNA]</scope>
    <source>
        <strain evidence="3">CCUG 63369</strain>
    </source>
</reference>
<dbReference type="Proteomes" id="UP001596956">
    <property type="component" value="Unassembled WGS sequence"/>
</dbReference>
<gene>
    <name evidence="2" type="ORF">ACFQZU_04545</name>
</gene>
<keyword evidence="3" id="KW-1185">Reference proteome</keyword>
<evidence type="ECO:0000313" key="3">
    <source>
        <dbReference type="Proteomes" id="UP001596956"/>
    </source>
</evidence>
<dbReference type="EMBL" id="JBHTHR010000070">
    <property type="protein sequence ID" value="MFD0800590.1"/>
    <property type="molecule type" value="Genomic_DNA"/>
</dbReference>
<comment type="caution">
    <text evidence="2">The sequence shown here is derived from an EMBL/GenBank/DDBJ whole genome shotgun (WGS) entry which is preliminary data.</text>
</comment>
<feature type="compositionally biased region" description="Basic and acidic residues" evidence="1">
    <location>
        <begin position="85"/>
        <end position="94"/>
    </location>
</feature>
<evidence type="ECO:0000256" key="1">
    <source>
        <dbReference type="SAM" id="MobiDB-lite"/>
    </source>
</evidence>
<accession>A0ABW3BC33</accession>
<name>A0ABW3BC33_9ACTN</name>
<proteinExistence type="predicted"/>
<feature type="region of interest" description="Disordered" evidence="1">
    <location>
        <begin position="62"/>
        <end position="94"/>
    </location>
</feature>